<dbReference type="EMBL" id="JBBMFC010000006">
    <property type="protein sequence ID" value="MEQ2578181.1"/>
    <property type="molecule type" value="Genomic_DNA"/>
</dbReference>
<proteinExistence type="predicted"/>
<evidence type="ECO:0000313" key="6">
    <source>
        <dbReference type="EMBL" id="MEQ2578181.1"/>
    </source>
</evidence>
<keyword evidence="4 5" id="KW-0472">Membrane</keyword>
<feature type="transmembrane region" description="Helical" evidence="5">
    <location>
        <begin position="38"/>
        <end position="59"/>
    </location>
</feature>
<organism evidence="6 7">
    <name type="scientific">Hominiventricola aquisgranensis</name>
    <dbReference type="NCBI Taxonomy" id="3133164"/>
    <lineage>
        <taxon>Bacteria</taxon>
        <taxon>Bacillati</taxon>
        <taxon>Bacillota</taxon>
        <taxon>Clostridia</taxon>
        <taxon>Lachnospirales</taxon>
        <taxon>Lachnospiraceae</taxon>
        <taxon>Hominiventricola</taxon>
    </lineage>
</organism>
<comment type="subcellular location">
    <subcellularLocation>
        <location evidence="1">Membrane</location>
        <topology evidence="1">Multi-pass membrane protein</topology>
    </subcellularLocation>
</comment>
<dbReference type="RefSeq" id="WP_118439016.1">
    <property type="nucleotide sequence ID" value="NZ_JBBMFC010000006.1"/>
</dbReference>
<keyword evidence="3 5" id="KW-1133">Transmembrane helix</keyword>
<evidence type="ECO:0000256" key="1">
    <source>
        <dbReference type="ARBA" id="ARBA00004141"/>
    </source>
</evidence>
<dbReference type="PANTHER" id="PTHR30249">
    <property type="entry name" value="PUTATIVE SEROTONIN TRANSPORTER"/>
    <property type="match status" value="1"/>
</dbReference>
<evidence type="ECO:0000256" key="5">
    <source>
        <dbReference type="SAM" id="Phobius"/>
    </source>
</evidence>
<name>A0ABV1HZ16_9FIRM</name>
<comment type="caution">
    <text evidence="6">The sequence shown here is derived from an EMBL/GenBank/DDBJ whole genome shotgun (WGS) entry which is preliminary data.</text>
</comment>
<evidence type="ECO:0000256" key="4">
    <source>
        <dbReference type="ARBA" id="ARBA00023136"/>
    </source>
</evidence>
<dbReference type="Proteomes" id="UP001470288">
    <property type="component" value="Unassembled WGS sequence"/>
</dbReference>
<dbReference type="PANTHER" id="PTHR30249:SF0">
    <property type="entry name" value="PLASTIDAL GLYCOLATE_GLYCERATE TRANSLOCATOR 1, CHLOROPLASTIC"/>
    <property type="match status" value="1"/>
</dbReference>
<accession>A0ABV1HZ16</accession>
<dbReference type="InterPro" id="IPR007300">
    <property type="entry name" value="CidB/LrgB"/>
</dbReference>
<protein>
    <submittedName>
        <fullName evidence="6">LrgB family protein</fullName>
    </submittedName>
</protein>
<evidence type="ECO:0000256" key="2">
    <source>
        <dbReference type="ARBA" id="ARBA00022692"/>
    </source>
</evidence>
<evidence type="ECO:0000256" key="3">
    <source>
        <dbReference type="ARBA" id="ARBA00022989"/>
    </source>
</evidence>
<feature type="transmembrane region" description="Helical" evidence="5">
    <location>
        <begin position="147"/>
        <end position="170"/>
    </location>
</feature>
<reference evidence="6 7" key="1">
    <citation type="submission" date="2024-03" db="EMBL/GenBank/DDBJ databases">
        <title>Human intestinal bacterial collection.</title>
        <authorList>
            <person name="Pauvert C."/>
            <person name="Hitch T.C.A."/>
            <person name="Clavel T."/>
        </authorList>
    </citation>
    <scope>NUCLEOTIDE SEQUENCE [LARGE SCALE GENOMIC DNA]</scope>
    <source>
        <strain evidence="6 7">CLA-AA-H78B</strain>
    </source>
</reference>
<feature type="transmembrane region" description="Helical" evidence="5">
    <location>
        <begin position="6"/>
        <end position="26"/>
    </location>
</feature>
<sequence>MDSLMQNSAYFGFFITLMGYWCAVQVGKRMRSTLCNPLLLSIIFIIAFLKLTNISYDSYDNGAKYINYFLTPSTVCLAVPLYRQLKLLKEYAGAIVLSILSGTAACAIMIFGLSKFFALEMSIYASLVPKSITTAIALGMTEEMGGVAAVTVMSVFLTGILGAVIAGTVFKLFHIEDPVAQGLAMGTASHAIGTSKALEMGEIQAAMSSLAIAVTGIFTVIIGPIIAGLY</sequence>
<dbReference type="Pfam" id="PF04172">
    <property type="entry name" value="LrgB"/>
    <property type="match status" value="1"/>
</dbReference>
<evidence type="ECO:0000313" key="7">
    <source>
        <dbReference type="Proteomes" id="UP001470288"/>
    </source>
</evidence>
<keyword evidence="7" id="KW-1185">Reference proteome</keyword>
<feature type="transmembrane region" description="Helical" evidence="5">
    <location>
        <begin position="65"/>
        <end position="82"/>
    </location>
</feature>
<feature type="transmembrane region" description="Helical" evidence="5">
    <location>
        <begin position="94"/>
        <end position="117"/>
    </location>
</feature>
<gene>
    <name evidence="6" type="ORF">WMO62_04880</name>
</gene>
<feature type="transmembrane region" description="Helical" evidence="5">
    <location>
        <begin position="205"/>
        <end position="229"/>
    </location>
</feature>
<keyword evidence="2 5" id="KW-0812">Transmembrane</keyword>